<evidence type="ECO:0000313" key="2">
    <source>
        <dbReference type="EMBL" id="WBE26073.1"/>
    </source>
</evidence>
<dbReference type="InterPro" id="IPR046537">
    <property type="entry name" value="DUF6602"/>
</dbReference>
<proteinExistence type="predicted"/>
<protein>
    <recommendedName>
        <fullName evidence="1">DUF6602 domain-containing protein</fullName>
    </recommendedName>
</protein>
<keyword evidence="3" id="KW-1185">Reference proteome</keyword>
<accession>A0AAE9VRG9</accession>
<organism evidence="2 3">
    <name type="scientific">Denitrificimonas caeni</name>
    <dbReference type="NCBI Taxonomy" id="521720"/>
    <lineage>
        <taxon>Bacteria</taxon>
        <taxon>Pseudomonadati</taxon>
        <taxon>Pseudomonadota</taxon>
        <taxon>Gammaproteobacteria</taxon>
        <taxon>Pseudomonadales</taxon>
        <taxon>Pseudomonadaceae</taxon>
        <taxon>Denitrificimonas</taxon>
    </lineage>
</organism>
<feature type="domain" description="DUF6602" evidence="1">
    <location>
        <begin position="24"/>
        <end position="125"/>
    </location>
</feature>
<evidence type="ECO:0000313" key="3">
    <source>
        <dbReference type="Proteomes" id="UP001212189"/>
    </source>
</evidence>
<sequence>MAVKNQYQDLLRSKIVSAISQAKAAAGFSHQGVKGTVLELLISQLFQPLLPADVGVGTGQIIDSYSGKLSGQVDIILYNRAILPPILMDEKVGVFPIESVLYTIEVKTTLNATELKMAHESAKNIAHNFGYRPGLKGEDGKEKHHSIEKVRSVIFALNSDLSGNKLNEAERYRKLYGDDTAHIRAICVAGKEYWYDNGNYWIGFKDGQDYDEILAFIGGVTNTYREVSISRGQPCLGHYVIPEAKGFVATKSRDVASVTLTCEDCGIEGEMVPNIGQMNITINGAISSKESCPNCGGKMSSESGVYVFKSGQLIESNLG</sequence>
<name>A0AAE9VRG9_9GAMM</name>
<dbReference type="Pfam" id="PF20247">
    <property type="entry name" value="DUF6602"/>
    <property type="match status" value="1"/>
</dbReference>
<dbReference type="KEGG" id="dce:O6P33_04345"/>
<evidence type="ECO:0000259" key="1">
    <source>
        <dbReference type="Pfam" id="PF20247"/>
    </source>
</evidence>
<reference evidence="2 3" key="1">
    <citation type="submission" date="2022-12" db="EMBL/GenBank/DDBJ databases">
        <title>Coexistence and Characterization of a Novel Tigecycline Resistance gene tet(X) variant and blaNDM-1 in a Pseudomonas caeni Isolate of Chicken Origin.</title>
        <authorList>
            <person name="Lu X."/>
            <person name="Zhang L."/>
            <person name="Li R."/>
            <person name="Wang Z."/>
        </authorList>
    </citation>
    <scope>NUCLEOTIDE SEQUENCE [LARGE SCALE GENOMIC DNA]</scope>
    <source>
        <strain evidence="2 3">CE14</strain>
    </source>
</reference>
<dbReference type="RefSeq" id="WP_269819019.1">
    <property type="nucleotide sequence ID" value="NZ_CP114976.1"/>
</dbReference>
<gene>
    <name evidence="2" type="ORF">O6P33_04345</name>
</gene>
<dbReference type="CDD" id="cd21173">
    <property type="entry name" value="NucC-like"/>
    <property type="match status" value="1"/>
</dbReference>
<dbReference type="Proteomes" id="UP001212189">
    <property type="component" value="Chromosome"/>
</dbReference>
<dbReference type="EMBL" id="CP114976">
    <property type="protein sequence ID" value="WBE26073.1"/>
    <property type="molecule type" value="Genomic_DNA"/>
</dbReference>
<dbReference type="AlphaFoldDB" id="A0AAE9VRG9"/>